<dbReference type="AlphaFoldDB" id="A0A2S8G037"/>
<proteinExistence type="predicted"/>
<comment type="caution">
    <text evidence="1">The sequence shown here is derived from an EMBL/GenBank/DDBJ whole genome shotgun (WGS) entry which is preliminary data.</text>
</comment>
<organism evidence="1 2">
    <name type="scientific">Blastopirellula marina</name>
    <dbReference type="NCBI Taxonomy" id="124"/>
    <lineage>
        <taxon>Bacteria</taxon>
        <taxon>Pseudomonadati</taxon>
        <taxon>Planctomycetota</taxon>
        <taxon>Planctomycetia</taxon>
        <taxon>Pirellulales</taxon>
        <taxon>Pirellulaceae</taxon>
        <taxon>Blastopirellula</taxon>
    </lineage>
</organism>
<dbReference type="EMBL" id="PUHY01000005">
    <property type="protein sequence ID" value="PQO37809.1"/>
    <property type="molecule type" value="Genomic_DNA"/>
</dbReference>
<accession>A0A2S8G037</accession>
<reference evidence="1 2" key="1">
    <citation type="submission" date="2018-02" db="EMBL/GenBank/DDBJ databases">
        <title>Comparative genomes isolates from brazilian mangrove.</title>
        <authorList>
            <person name="Araujo J.E."/>
            <person name="Taketani R.G."/>
            <person name="Silva M.C.P."/>
            <person name="Loureco M.V."/>
            <person name="Andreote F.D."/>
        </authorList>
    </citation>
    <scope>NUCLEOTIDE SEQUENCE [LARGE SCALE GENOMIC DNA]</scope>
    <source>
        <strain evidence="1 2">Hex-1 MGV</strain>
    </source>
</reference>
<protein>
    <submittedName>
        <fullName evidence="1">Uncharacterized protein</fullName>
    </submittedName>
</protein>
<name>A0A2S8G037_9BACT</name>
<evidence type="ECO:0000313" key="1">
    <source>
        <dbReference type="EMBL" id="PQO37809.1"/>
    </source>
</evidence>
<dbReference type="Proteomes" id="UP000238322">
    <property type="component" value="Unassembled WGS sequence"/>
</dbReference>
<sequence>MQKHLSSLLAALLLILGITTSLPARDGTLTVRVLIDPKLLPPDHRPEQSVADGKLAPYPMAIVYLAPQAKRGQAQAPRLLEWYASLSKPDQRQEQVVQIKDGQFEPQLLTLRTGDLLVQGDFVSPLHFEFLTNSPISNIGMPGDRYPIHRDEPTAIKFVATRWPTCLGYLMITDHPYAAVTDPQGEVVFQEFPTERKIPLRVACPLLANDSFTFTSRDGKIERNGRFAITIPKSGHATYEIHVVKESPSEISGPE</sequence>
<gene>
    <name evidence="1" type="ORF">C5Y83_07645</name>
</gene>
<evidence type="ECO:0000313" key="2">
    <source>
        <dbReference type="Proteomes" id="UP000238322"/>
    </source>
</evidence>
<dbReference type="RefSeq" id="WP_105329057.1">
    <property type="nucleotide sequence ID" value="NZ_PUHY01000005.1"/>
</dbReference>